<keyword evidence="4" id="KW-1133">Transmembrane helix</keyword>
<keyword evidence="3" id="KW-0902">Two-component regulatory system</keyword>
<dbReference type="PANTHER" id="PTHR24421:SF63">
    <property type="entry name" value="SENSOR HISTIDINE KINASE DESK"/>
    <property type="match status" value="1"/>
</dbReference>
<proteinExistence type="predicted"/>
<accession>A0A7Y9I4X4</accession>
<dbReference type="EC" id="2.7.13.3" evidence="6"/>
<dbReference type="GO" id="GO:0000155">
    <property type="term" value="F:phosphorelay sensor kinase activity"/>
    <property type="evidence" value="ECO:0007669"/>
    <property type="project" value="InterPro"/>
</dbReference>
<dbReference type="Proteomes" id="UP000569914">
    <property type="component" value="Unassembled WGS sequence"/>
</dbReference>
<comment type="caution">
    <text evidence="6">The sequence shown here is derived from an EMBL/GenBank/DDBJ whole genome shotgun (WGS) entry which is preliminary data.</text>
</comment>
<dbReference type="SUPFAM" id="SSF55874">
    <property type="entry name" value="ATPase domain of HSP90 chaperone/DNA topoisomerase II/histidine kinase"/>
    <property type="match status" value="1"/>
</dbReference>
<evidence type="ECO:0000313" key="6">
    <source>
        <dbReference type="EMBL" id="NYE70163.1"/>
    </source>
</evidence>
<dbReference type="GO" id="GO:0016020">
    <property type="term" value="C:membrane"/>
    <property type="evidence" value="ECO:0007669"/>
    <property type="project" value="InterPro"/>
</dbReference>
<evidence type="ECO:0000313" key="7">
    <source>
        <dbReference type="Proteomes" id="UP000569914"/>
    </source>
</evidence>
<dbReference type="Gene3D" id="3.30.565.10">
    <property type="entry name" value="Histidine kinase-like ATPase, C-terminal domain"/>
    <property type="match status" value="1"/>
</dbReference>
<protein>
    <submittedName>
        <fullName evidence="6">Two-component system sensor histidine kinase DesK</fullName>
        <ecNumber evidence="6">2.7.13.3</ecNumber>
    </submittedName>
</protein>
<feature type="transmembrane region" description="Helical" evidence="4">
    <location>
        <begin position="156"/>
        <end position="176"/>
    </location>
</feature>
<dbReference type="PANTHER" id="PTHR24421">
    <property type="entry name" value="NITRATE/NITRITE SENSOR PROTEIN NARX-RELATED"/>
    <property type="match status" value="1"/>
</dbReference>
<evidence type="ECO:0000256" key="2">
    <source>
        <dbReference type="ARBA" id="ARBA00022777"/>
    </source>
</evidence>
<feature type="transmembrane region" description="Helical" evidence="4">
    <location>
        <begin position="85"/>
        <end position="102"/>
    </location>
</feature>
<dbReference type="InterPro" id="IPR050482">
    <property type="entry name" value="Sensor_HK_TwoCompSys"/>
</dbReference>
<dbReference type="Pfam" id="PF07730">
    <property type="entry name" value="HisKA_3"/>
    <property type="match status" value="1"/>
</dbReference>
<dbReference type="GO" id="GO:0046983">
    <property type="term" value="F:protein dimerization activity"/>
    <property type="evidence" value="ECO:0007669"/>
    <property type="project" value="InterPro"/>
</dbReference>
<evidence type="ECO:0000256" key="3">
    <source>
        <dbReference type="ARBA" id="ARBA00023012"/>
    </source>
</evidence>
<dbReference type="InterPro" id="IPR011712">
    <property type="entry name" value="Sig_transdc_His_kin_sub3_dim/P"/>
</dbReference>
<keyword evidence="1 6" id="KW-0808">Transferase</keyword>
<keyword evidence="2 6" id="KW-0418">Kinase</keyword>
<keyword evidence="7" id="KW-1185">Reference proteome</keyword>
<dbReference type="Gene3D" id="1.20.5.1930">
    <property type="match status" value="1"/>
</dbReference>
<evidence type="ECO:0000256" key="1">
    <source>
        <dbReference type="ARBA" id="ARBA00022679"/>
    </source>
</evidence>
<feature type="transmembrane region" description="Helical" evidence="4">
    <location>
        <begin position="131"/>
        <end position="150"/>
    </location>
</feature>
<sequence length="388" mass="40351">MGYDDADRPVRRARAVALVALLAAPATAAIMPGIALTREADPVRAVLGAIGIALVTAALAAALYRSLRHDAVAAGGPGRPVPTDVVLGLALLVSIPLVAPLGGAAWSTWAWLGGTVAGSLPLLYRRPAVLVGGWLALLVAVLAIGAWAGAPLQYGLTALAVGATVVFMCGLPYVLWRLVGELRAGREARARLAVAEERLRFARDIHDVVGHSLSVIALKAELVERLRQSDPGRAAAEAGQLRGLTADALVQLRSTVDGFRGIDLDQQAVAVGDALDAAGIPYRMELAARPDSAALSRLLAIALREATTNVLRHGRGAECVITLDRAGRDLKLRVINDAAEPSTGPGRTGTGLTGMRERFAEVGGSVRAGREGDRFVFEATVPCQTGQP</sequence>
<dbReference type="AlphaFoldDB" id="A0A7Y9I4X4"/>
<dbReference type="CDD" id="cd16917">
    <property type="entry name" value="HATPase_UhpB-NarQ-NarX-like"/>
    <property type="match status" value="1"/>
</dbReference>
<organism evidence="6 7">
    <name type="scientific">Microlunatus parietis</name>
    <dbReference type="NCBI Taxonomy" id="682979"/>
    <lineage>
        <taxon>Bacteria</taxon>
        <taxon>Bacillati</taxon>
        <taxon>Actinomycetota</taxon>
        <taxon>Actinomycetes</taxon>
        <taxon>Propionibacteriales</taxon>
        <taxon>Propionibacteriaceae</taxon>
        <taxon>Microlunatus</taxon>
    </lineage>
</organism>
<evidence type="ECO:0000256" key="4">
    <source>
        <dbReference type="SAM" id="Phobius"/>
    </source>
</evidence>
<dbReference type="EMBL" id="JACCBU010000001">
    <property type="protein sequence ID" value="NYE70163.1"/>
    <property type="molecule type" value="Genomic_DNA"/>
</dbReference>
<evidence type="ECO:0000259" key="5">
    <source>
        <dbReference type="Pfam" id="PF07730"/>
    </source>
</evidence>
<reference evidence="6 7" key="1">
    <citation type="submission" date="2020-07" db="EMBL/GenBank/DDBJ databases">
        <title>Sequencing the genomes of 1000 actinobacteria strains.</title>
        <authorList>
            <person name="Klenk H.-P."/>
        </authorList>
    </citation>
    <scope>NUCLEOTIDE SEQUENCE [LARGE SCALE GENOMIC DNA]</scope>
    <source>
        <strain evidence="6 7">DSM 22083</strain>
    </source>
</reference>
<keyword evidence="4" id="KW-0472">Membrane</keyword>
<name>A0A7Y9I4X4_9ACTN</name>
<feature type="transmembrane region" description="Helical" evidence="4">
    <location>
        <begin position="44"/>
        <end position="64"/>
    </location>
</feature>
<dbReference type="InterPro" id="IPR036890">
    <property type="entry name" value="HATPase_C_sf"/>
</dbReference>
<dbReference type="RefSeq" id="WP_179749427.1">
    <property type="nucleotide sequence ID" value="NZ_JACCBU010000001.1"/>
</dbReference>
<feature type="domain" description="Signal transduction histidine kinase subgroup 3 dimerisation and phosphoacceptor" evidence="5">
    <location>
        <begin position="197"/>
        <end position="261"/>
    </location>
</feature>
<gene>
    <name evidence="6" type="ORF">BKA15_001492</name>
</gene>
<keyword evidence="4" id="KW-0812">Transmembrane</keyword>